<keyword evidence="5" id="KW-1185">Reference proteome</keyword>
<feature type="region of interest" description="Disordered" evidence="1">
    <location>
        <begin position="214"/>
        <end position="257"/>
    </location>
</feature>
<dbReference type="Proteomes" id="UP000626109">
    <property type="component" value="Unassembled WGS sequence"/>
</dbReference>
<dbReference type="Proteomes" id="UP000654075">
    <property type="component" value="Unassembled WGS sequence"/>
</dbReference>
<evidence type="ECO:0000313" key="2">
    <source>
        <dbReference type="EMBL" id="CAE8641212.1"/>
    </source>
</evidence>
<evidence type="ECO:0000313" key="4">
    <source>
        <dbReference type="Proteomes" id="UP000626109"/>
    </source>
</evidence>
<protein>
    <submittedName>
        <fullName evidence="3">Uncharacterized protein</fullName>
    </submittedName>
</protein>
<dbReference type="EMBL" id="CAJNNW010026019">
    <property type="protein sequence ID" value="CAE8682011.1"/>
    <property type="molecule type" value="Genomic_DNA"/>
</dbReference>
<gene>
    <name evidence="2" type="ORF">PGLA1383_LOCUS55927</name>
    <name evidence="3" type="ORF">PGLA2088_LOCUS22738</name>
</gene>
<organism evidence="3 4">
    <name type="scientific">Polarella glacialis</name>
    <name type="common">Dinoflagellate</name>
    <dbReference type="NCBI Taxonomy" id="89957"/>
    <lineage>
        <taxon>Eukaryota</taxon>
        <taxon>Sar</taxon>
        <taxon>Alveolata</taxon>
        <taxon>Dinophyceae</taxon>
        <taxon>Suessiales</taxon>
        <taxon>Suessiaceae</taxon>
        <taxon>Polarella</taxon>
    </lineage>
</organism>
<dbReference type="AlphaFoldDB" id="A0A813JM39"/>
<reference evidence="3" key="1">
    <citation type="submission" date="2021-02" db="EMBL/GenBank/DDBJ databases">
        <authorList>
            <person name="Dougan E. K."/>
            <person name="Rhodes N."/>
            <person name="Thang M."/>
            <person name="Chan C."/>
        </authorList>
    </citation>
    <scope>NUCLEOTIDE SEQUENCE</scope>
</reference>
<feature type="compositionally biased region" description="Basic residues" evidence="1">
    <location>
        <begin position="215"/>
        <end position="226"/>
    </location>
</feature>
<evidence type="ECO:0000256" key="1">
    <source>
        <dbReference type="SAM" id="MobiDB-lite"/>
    </source>
</evidence>
<comment type="caution">
    <text evidence="3">The sequence shown here is derived from an EMBL/GenBank/DDBJ whole genome shotgun (WGS) entry which is preliminary data.</text>
</comment>
<accession>A0A813JM39</accession>
<evidence type="ECO:0000313" key="3">
    <source>
        <dbReference type="EMBL" id="CAE8682011.1"/>
    </source>
</evidence>
<proteinExistence type="predicted"/>
<sequence length="257" mass="27923">MVYVEGGTAEPFEPQQNWLTFAAGIPQLGPVSHNLAGTTGWSPGGLRLPQHVFFAPATVIAAVAGSSPGFSQAELEKLASNERWTALPPSYRRAAGEIYKLIRSTGHATVREWFTIAWGDAPETPRRRDLYHSATVCDMQIDEYVAAHGPAGLGWALTHDDMLEGLFRQLSAAREFQLTGDAAATSRILAFSSANESILPPWLQNETRKWSSQVRKQKLRACGPKRHIGDGTSYPKGKAKAKPSVFETPGAANSEHS</sequence>
<evidence type="ECO:0000313" key="5">
    <source>
        <dbReference type="Proteomes" id="UP000654075"/>
    </source>
</evidence>
<name>A0A813JM39_POLGL</name>
<dbReference type="EMBL" id="CAJNNV010032849">
    <property type="protein sequence ID" value="CAE8641212.1"/>
    <property type="molecule type" value="Genomic_DNA"/>
</dbReference>